<dbReference type="AlphaFoldDB" id="A0A931NEZ1"/>
<gene>
    <name evidence="6" type="ORF">I7X39_15135</name>
</gene>
<evidence type="ECO:0000313" key="7">
    <source>
        <dbReference type="Proteomes" id="UP000613266"/>
    </source>
</evidence>
<evidence type="ECO:0000313" key="6">
    <source>
        <dbReference type="EMBL" id="MBH9578222.1"/>
    </source>
</evidence>
<evidence type="ECO:0000259" key="5">
    <source>
        <dbReference type="PROSITE" id="PS50931"/>
    </source>
</evidence>
<dbReference type="PANTHER" id="PTHR30537">
    <property type="entry name" value="HTH-TYPE TRANSCRIPTIONAL REGULATOR"/>
    <property type="match status" value="1"/>
</dbReference>
<keyword evidence="2" id="KW-0805">Transcription regulation</keyword>
<proteinExistence type="inferred from homology"/>
<protein>
    <submittedName>
        <fullName evidence="6">LysR family transcriptional regulator</fullName>
    </submittedName>
</protein>
<dbReference type="InterPro" id="IPR058163">
    <property type="entry name" value="LysR-type_TF_proteobact-type"/>
</dbReference>
<keyword evidence="7" id="KW-1185">Reference proteome</keyword>
<dbReference type="PROSITE" id="PS50931">
    <property type="entry name" value="HTH_LYSR"/>
    <property type="match status" value="1"/>
</dbReference>
<dbReference type="SUPFAM" id="SSF53850">
    <property type="entry name" value="Periplasmic binding protein-like II"/>
    <property type="match status" value="1"/>
</dbReference>
<dbReference type="EMBL" id="JAEDAK010000010">
    <property type="protein sequence ID" value="MBH9578222.1"/>
    <property type="molecule type" value="Genomic_DNA"/>
</dbReference>
<dbReference type="RefSeq" id="WP_198111991.1">
    <property type="nucleotide sequence ID" value="NZ_JAEDAK010000010.1"/>
</dbReference>
<comment type="caution">
    <text evidence="6">The sequence shown here is derived from an EMBL/GenBank/DDBJ whole genome shotgun (WGS) entry which is preliminary data.</text>
</comment>
<dbReference type="GO" id="GO:0006351">
    <property type="term" value="P:DNA-templated transcription"/>
    <property type="evidence" value="ECO:0007669"/>
    <property type="project" value="TreeGrafter"/>
</dbReference>
<dbReference type="FunFam" id="1.10.10.10:FF:000001">
    <property type="entry name" value="LysR family transcriptional regulator"/>
    <property type="match status" value="1"/>
</dbReference>
<dbReference type="Gene3D" id="3.40.190.10">
    <property type="entry name" value="Periplasmic binding protein-like II"/>
    <property type="match status" value="2"/>
</dbReference>
<keyword evidence="4" id="KW-0804">Transcription</keyword>
<accession>A0A931NEZ1</accession>
<dbReference type="PANTHER" id="PTHR30537:SF79">
    <property type="entry name" value="TRANSCRIPTIONAL REGULATOR-RELATED"/>
    <property type="match status" value="1"/>
</dbReference>
<comment type="similarity">
    <text evidence="1">Belongs to the LysR transcriptional regulatory family.</text>
</comment>
<dbReference type="PRINTS" id="PR00039">
    <property type="entry name" value="HTHLYSR"/>
</dbReference>
<evidence type="ECO:0000256" key="4">
    <source>
        <dbReference type="ARBA" id="ARBA00023163"/>
    </source>
</evidence>
<feature type="domain" description="HTH lysR-type" evidence="5">
    <location>
        <begin position="18"/>
        <end position="71"/>
    </location>
</feature>
<name>A0A931NEZ1_9BURK</name>
<reference evidence="6" key="1">
    <citation type="submission" date="2020-12" db="EMBL/GenBank/DDBJ databases">
        <title>The genome sequence of Inhella sp. 1Y17.</title>
        <authorList>
            <person name="Liu Y."/>
        </authorList>
    </citation>
    <scope>NUCLEOTIDE SEQUENCE</scope>
    <source>
        <strain evidence="6">1Y17</strain>
    </source>
</reference>
<dbReference type="InterPro" id="IPR036390">
    <property type="entry name" value="WH_DNA-bd_sf"/>
</dbReference>
<dbReference type="Pfam" id="PF00126">
    <property type="entry name" value="HTH_1"/>
    <property type="match status" value="1"/>
</dbReference>
<evidence type="ECO:0000256" key="2">
    <source>
        <dbReference type="ARBA" id="ARBA00023015"/>
    </source>
</evidence>
<dbReference type="GO" id="GO:0003700">
    <property type="term" value="F:DNA-binding transcription factor activity"/>
    <property type="evidence" value="ECO:0007669"/>
    <property type="project" value="InterPro"/>
</dbReference>
<evidence type="ECO:0000256" key="3">
    <source>
        <dbReference type="ARBA" id="ARBA00023125"/>
    </source>
</evidence>
<dbReference type="InterPro" id="IPR000847">
    <property type="entry name" value="LysR_HTH_N"/>
</dbReference>
<evidence type="ECO:0000256" key="1">
    <source>
        <dbReference type="ARBA" id="ARBA00009437"/>
    </source>
</evidence>
<organism evidence="6 7">
    <name type="scientific">Inhella proteolytica</name>
    <dbReference type="NCBI Taxonomy" id="2795029"/>
    <lineage>
        <taxon>Bacteria</taxon>
        <taxon>Pseudomonadati</taxon>
        <taxon>Pseudomonadota</taxon>
        <taxon>Betaproteobacteria</taxon>
        <taxon>Burkholderiales</taxon>
        <taxon>Sphaerotilaceae</taxon>
        <taxon>Inhella</taxon>
    </lineage>
</organism>
<dbReference type="Proteomes" id="UP000613266">
    <property type="component" value="Unassembled WGS sequence"/>
</dbReference>
<dbReference type="InterPro" id="IPR005119">
    <property type="entry name" value="LysR_subst-bd"/>
</dbReference>
<dbReference type="InterPro" id="IPR036388">
    <property type="entry name" value="WH-like_DNA-bd_sf"/>
</dbReference>
<sequence>MNNSIRPRIPTRPLAVGHLRAFEAVARLLNFSAAAQELALTQPAISRQIKALEEELGLPLFQRGTRRVELTHAGAQLLTVVAPQLVELDRRVRQLRADAGRQVINLTTFASFASLWLLPRLESFQQAHPAVDIRISASDGVQDLDASGFDVALSYHLSPPPGEGVERLFGEVLAPVHGPARQARIDAGELPPLHRPADLAEHTLAEEDDNRPTSQLTHWRPWFEAQGLGDLQPRRWLLLNYTHQQVQATLAGNALTLARLPLVYDQLERGELIETFGPARRHRTPSSYWMRLARSATQRPEVLQFCEWLREQAAQTRAALSV</sequence>
<dbReference type="Gene3D" id="1.10.10.10">
    <property type="entry name" value="Winged helix-like DNA-binding domain superfamily/Winged helix DNA-binding domain"/>
    <property type="match status" value="1"/>
</dbReference>
<dbReference type="Pfam" id="PF03466">
    <property type="entry name" value="LysR_substrate"/>
    <property type="match status" value="1"/>
</dbReference>
<dbReference type="SUPFAM" id="SSF46785">
    <property type="entry name" value="Winged helix' DNA-binding domain"/>
    <property type="match status" value="1"/>
</dbReference>
<dbReference type="GO" id="GO:0043565">
    <property type="term" value="F:sequence-specific DNA binding"/>
    <property type="evidence" value="ECO:0007669"/>
    <property type="project" value="TreeGrafter"/>
</dbReference>
<keyword evidence="3" id="KW-0238">DNA-binding</keyword>